<proteinExistence type="predicted"/>
<evidence type="ECO:0000256" key="1">
    <source>
        <dbReference type="SAM" id="MobiDB-lite"/>
    </source>
</evidence>
<name>U5VZ31_9ACTN</name>
<accession>U5VZ31</accession>
<sequence length="434" mass="47213">MVVAAVVVAVGVAVAGGPSEKPAPARAVEHYSGPAGATTTPSAARTTRDNSPSGWVQEALNKGADALVKGDEAGWMALADPGKPQVRAYFRDLYTSLRGLGVSHLEFQTLIPKPVNREGTWEEDFYLLYCFSMSSCPGFKYLNPGKPGAPMITHALTLKKAGPGDYRVVKVGRAKMARENWSSTPWQVSSLKVLKGKRVAVAASVGNTRRSKEVLAAAERAAVGADRYAGLVGNPQTRYRVYMATDKEWRTWFGGHSGDWAIGYTTFPQDVLSEIVLRMSRAGSGRSLENLIRHEMGHAVTLGGLQLGYQSIANPAMWLQEGVAEYIAYAPRPARSTTRLPEVRRALTGGDRPSSIVLGQLKDNASRNESSVYYGLSHFAVDCLAKKFGEKKLFAFVTEVLRKNDGVDDSSVKVFGTPFRPIDQACRTWIRQQV</sequence>
<dbReference type="KEGG" id="afs:AFR_19805"/>
<dbReference type="Proteomes" id="UP000017746">
    <property type="component" value="Chromosome"/>
</dbReference>
<dbReference type="AlphaFoldDB" id="U5VZ31"/>
<dbReference type="HOGENOM" id="CLU_045789_0_0_11"/>
<dbReference type="STRING" id="1246995.AFR_19805"/>
<organism evidence="2 3">
    <name type="scientific">Actinoplanes friuliensis DSM 7358</name>
    <dbReference type="NCBI Taxonomy" id="1246995"/>
    <lineage>
        <taxon>Bacteria</taxon>
        <taxon>Bacillati</taxon>
        <taxon>Actinomycetota</taxon>
        <taxon>Actinomycetes</taxon>
        <taxon>Micromonosporales</taxon>
        <taxon>Micromonosporaceae</taxon>
        <taxon>Actinoplanes</taxon>
    </lineage>
</organism>
<protein>
    <recommendedName>
        <fullName evidence="4">Peptidase MA-like domain-containing protein</fullName>
    </recommendedName>
</protein>
<dbReference type="eggNOG" id="COG0745">
    <property type="taxonomic scope" value="Bacteria"/>
</dbReference>
<dbReference type="EMBL" id="CP006272">
    <property type="protein sequence ID" value="AGZ42233.1"/>
    <property type="molecule type" value="Genomic_DNA"/>
</dbReference>
<keyword evidence="3" id="KW-1185">Reference proteome</keyword>
<reference evidence="2 3" key="1">
    <citation type="journal article" date="2014" name="J. Biotechnol.">
        <title>Complete genome sequence of the actinobacterium Actinoplanes friuliensis HAG 010964, producer of the lipopeptide antibiotic friulimycin.</title>
        <authorList>
            <person name="Ruckert C."/>
            <person name="Szczepanowski R."/>
            <person name="Albersmeier A."/>
            <person name="Goesmann A."/>
            <person name="Fischer N."/>
            <person name="Steinkamper A."/>
            <person name="Puhler A."/>
            <person name="Biener R."/>
            <person name="Schwartz D."/>
            <person name="Kalinowski J."/>
        </authorList>
    </citation>
    <scope>NUCLEOTIDE SEQUENCE [LARGE SCALE GENOMIC DNA]</scope>
    <source>
        <strain evidence="2 3">DSM 7358</strain>
    </source>
</reference>
<evidence type="ECO:0000313" key="3">
    <source>
        <dbReference type="Proteomes" id="UP000017746"/>
    </source>
</evidence>
<feature type="compositionally biased region" description="Low complexity" evidence="1">
    <location>
        <begin position="32"/>
        <end position="45"/>
    </location>
</feature>
<dbReference type="PATRIC" id="fig|1246995.3.peg.4019"/>
<evidence type="ECO:0000313" key="2">
    <source>
        <dbReference type="EMBL" id="AGZ42233.1"/>
    </source>
</evidence>
<gene>
    <name evidence="2" type="ORF">AFR_19805</name>
</gene>
<evidence type="ECO:0008006" key="4">
    <source>
        <dbReference type="Google" id="ProtNLM"/>
    </source>
</evidence>
<feature type="region of interest" description="Disordered" evidence="1">
    <location>
        <begin position="19"/>
        <end position="53"/>
    </location>
</feature>